<dbReference type="InterPro" id="IPR036244">
    <property type="entry name" value="TipA-like_antibiotic-bd"/>
</dbReference>
<dbReference type="InterPro" id="IPR000551">
    <property type="entry name" value="MerR-type_HTH_dom"/>
</dbReference>
<keyword evidence="7" id="KW-1185">Reference proteome</keyword>
<dbReference type="RefSeq" id="WP_322445882.1">
    <property type="nucleotide sequence ID" value="NZ_JAXOFX010000003.1"/>
</dbReference>
<evidence type="ECO:0000259" key="5">
    <source>
        <dbReference type="PROSITE" id="PS50937"/>
    </source>
</evidence>
<accession>A0ABU5IWR5</accession>
<dbReference type="PROSITE" id="PS50937">
    <property type="entry name" value="HTH_MERR_2"/>
    <property type="match status" value="1"/>
</dbReference>
<sequence>MHYKIKEIADLIGVSVRTLHHYDDIGLLKPETITSAGYRLYTSHNLERLQQILFFKEIGFNLQEIKEVLDSPNFDRRTALLEHKQILQKKRSRLDEMIQTVEKTIQSIEGGIKMENKEMFKGFSMRDIEEHKEKYSEEAKQKYGKELVESVEEKTNNYSENDWQSIQSKTDDIYSRIYKRMNFGPSDEEVQKSVGEWRQLITDHFYDCTIDIFRGLGDLYVNDPRFTKNIDKHGEGLAAFLREAIHVYCNSHSKE</sequence>
<gene>
    <name evidence="6" type="ORF">SM124_07510</name>
</gene>
<evidence type="ECO:0000256" key="4">
    <source>
        <dbReference type="ARBA" id="ARBA00023163"/>
    </source>
</evidence>
<evidence type="ECO:0000256" key="3">
    <source>
        <dbReference type="ARBA" id="ARBA00023159"/>
    </source>
</evidence>
<dbReference type="InterPro" id="IPR012925">
    <property type="entry name" value="TipAS_dom"/>
</dbReference>
<dbReference type="EMBL" id="JAXOFX010000003">
    <property type="protein sequence ID" value="MDZ5471593.1"/>
    <property type="molecule type" value="Genomic_DNA"/>
</dbReference>
<keyword evidence="4" id="KW-0804">Transcription</keyword>
<dbReference type="PANTHER" id="PTHR30204">
    <property type="entry name" value="REDOX-CYCLING DRUG-SENSING TRANSCRIPTIONAL ACTIVATOR SOXR"/>
    <property type="match status" value="1"/>
</dbReference>
<dbReference type="SMART" id="SM00422">
    <property type="entry name" value="HTH_MERR"/>
    <property type="match status" value="1"/>
</dbReference>
<dbReference type="InterPro" id="IPR009061">
    <property type="entry name" value="DNA-bd_dom_put_sf"/>
</dbReference>
<dbReference type="Proteomes" id="UP001290455">
    <property type="component" value="Unassembled WGS sequence"/>
</dbReference>
<name>A0ABU5IWR5_9BACI</name>
<dbReference type="CDD" id="cd01106">
    <property type="entry name" value="HTH_TipAL-Mta"/>
    <property type="match status" value="1"/>
</dbReference>
<dbReference type="SUPFAM" id="SSF46955">
    <property type="entry name" value="Putative DNA-binding domain"/>
    <property type="match status" value="1"/>
</dbReference>
<dbReference type="Gene3D" id="1.10.490.50">
    <property type="entry name" value="Antibiotic binding domain of TipA-like multidrug resistance regulators"/>
    <property type="match status" value="1"/>
</dbReference>
<evidence type="ECO:0000256" key="1">
    <source>
        <dbReference type="ARBA" id="ARBA00023015"/>
    </source>
</evidence>
<comment type="caution">
    <text evidence="6">The sequence shown here is derived from an EMBL/GenBank/DDBJ whole genome shotgun (WGS) entry which is preliminary data.</text>
</comment>
<dbReference type="SUPFAM" id="SSF89082">
    <property type="entry name" value="Antibiotic binding domain of TipA-like multidrug resistance regulators"/>
    <property type="match status" value="1"/>
</dbReference>
<feature type="domain" description="HTH merR-type" evidence="5">
    <location>
        <begin position="2"/>
        <end position="71"/>
    </location>
</feature>
<dbReference type="Gene3D" id="1.10.1660.10">
    <property type="match status" value="1"/>
</dbReference>
<protein>
    <submittedName>
        <fullName evidence="6">MerR family transcriptional regulator</fullName>
    </submittedName>
</protein>
<keyword evidence="2" id="KW-0238">DNA-binding</keyword>
<keyword evidence="1" id="KW-0805">Transcription regulation</keyword>
<dbReference type="InterPro" id="IPR047057">
    <property type="entry name" value="MerR_fam"/>
</dbReference>
<proteinExistence type="predicted"/>
<reference evidence="6 7" key="1">
    <citation type="submission" date="2023-11" db="EMBL/GenBank/DDBJ databases">
        <title>Bacillus jintuensis, isolated from a mudflat on the Beibu Gulf coast.</title>
        <authorList>
            <person name="Li M."/>
        </authorList>
    </citation>
    <scope>NUCLEOTIDE SEQUENCE [LARGE SCALE GENOMIC DNA]</scope>
    <source>
        <strain evidence="6 7">31A1R</strain>
    </source>
</reference>
<dbReference type="PANTHER" id="PTHR30204:SF90">
    <property type="entry name" value="HTH-TYPE TRANSCRIPTIONAL ACTIVATOR MTA"/>
    <property type="match status" value="1"/>
</dbReference>
<evidence type="ECO:0000256" key="2">
    <source>
        <dbReference type="ARBA" id="ARBA00023125"/>
    </source>
</evidence>
<organism evidence="6 7">
    <name type="scientific">Robertmurraya mangrovi</name>
    <dbReference type="NCBI Taxonomy" id="3098077"/>
    <lineage>
        <taxon>Bacteria</taxon>
        <taxon>Bacillati</taxon>
        <taxon>Bacillota</taxon>
        <taxon>Bacilli</taxon>
        <taxon>Bacillales</taxon>
        <taxon>Bacillaceae</taxon>
        <taxon>Robertmurraya</taxon>
    </lineage>
</organism>
<evidence type="ECO:0000313" key="7">
    <source>
        <dbReference type="Proteomes" id="UP001290455"/>
    </source>
</evidence>
<keyword evidence="3" id="KW-0010">Activator</keyword>
<evidence type="ECO:0000313" key="6">
    <source>
        <dbReference type="EMBL" id="MDZ5471593.1"/>
    </source>
</evidence>
<dbReference type="Pfam" id="PF13411">
    <property type="entry name" value="MerR_1"/>
    <property type="match status" value="1"/>
</dbReference>
<dbReference type="Pfam" id="PF07739">
    <property type="entry name" value="TipAS"/>
    <property type="match status" value="1"/>
</dbReference>